<dbReference type="PANTHER" id="PTHR20870:SF0">
    <property type="entry name" value="BARDET-BIEDL SYNDROME 1 PROTEIN"/>
    <property type="match status" value="1"/>
</dbReference>
<evidence type="ECO:0000313" key="4">
    <source>
        <dbReference type="WBParaSite" id="ASIM_0000028601-mRNA-1"/>
    </source>
</evidence>
<dbReference type="WBParaSite" id="ASIM_0000028601-mRNA-1">
    <property type="protein sequence ID" value="ASIM_0000028601-mRNA-1"/>
    <property type="gene ID" value="ASIM_0000028601"/>
</dbReference>
<protein>
    <submittedName>
        <fullName evidence="4">BBS1 domain-containing protein</fullName>
    </submittedName>
</protein>
<dbReference type="GO" id="GO:0034464">
    <property type="term" value="C:BBSome"/>
    <property type="evidence" value="ECO:0007669"/>
    <property type="project" value="InterPro"/>
</dbReference>
<dbReference type="InterPro" id="IPR032728">
    <property type="entry name" value="BBS1_N"/>
</dbReference>
<dbReference type="GO" id="GO:0005813">
    <property type="term" value="C:centrosome"/>
    <property type="evidence" value="ECO:0007669"/>
    <property type="project" value="TreeGrafter"/>
</dbReference>
<sequence length="492" mass="54923">MSSKWVSALHDHSAGINSVPECVGLSDLHGDGDYKLIIGDMGTGRYNMRLKVFKGLTLIGESVLTDVPSAVVPFINELIQPTLPSIAISSGPSILIYKNLKPFYKFNIPAMEINDSEMEAWLHVEASQIDATQLFAVLAKLRKQLGTVGLTARSQAFLMAKEDEREQLIERYRGKKLIRQSIITCMSTLKKSTADSCGIDCIVIGTEVGMIYCVDSQAFTVLSQCQVPAAPVFIHATGVYDVDYRIFVSTREAEVFTIKRGVESLQRATIALKSDIIGMIRVGKQLVVACEDSTISFFSAKGRRQNQLKMNTPIRCIDVFVYTPRQYTALLVALDNEIRIYQELFLMDSVKIDTPIKWIRYGPMGREEGALVIGCRNGGLIVKLFRRTAKLDQKCGEMGPPVAQTKKLNVPRRTKIFVDQTIREREQAQTMHQIFQRDLFMLRLSVTRAYAGLMQNALGTVSTKKNEAVEISVEINGFGPTFRMIVKLRVAS</sequence>
<dbReference type="OrthoDB" id="10259809at2759"/>
<name>A0A0M3IYG4_ANISI</name>
<organism evidence="4">
    <name type="scientific">Anisakis simplex</name>
    <name type="common">Herring worm</name>
    <dbReference type="NCBI Taxonomy" id="6269"/>
    <lineage>
        <taxon>Eukaryota</taxon>
        <taxon>Metazoa</taxon>
        <taxon>Ecdysozoa</taxon>
        <taxon>Nematoda</taxon>
        <taxon>Chromadorea</taxon>
        <taxon>Rhabditida</taxon>
        <taxon>Spirurina</taxon>
        <taxon>Ascaridomorpha</taxon>
        <taxon>Ascaridoidea</taxon>
        <taxon>Anisakidae</taxon>
        <taxon>Anisakis</taxon>
        <taxon>Anisakis simplex complex</taxon>
    </lineage>
</organism>
<dbReference type="GO" id="GO:0061512">
    <property type="term" value="P:protein localization to cilium"/>
    <property type="evidence" value="ECO:0007669"/>
    <property type="project" value="TreeGrafter"/>
</dbReference>
<dbReference type="AlphaFoldDB" id="A0A0M3IYG4"/>
<dbReference type="GO" id="GO:0005113">
    <property type="term" value="F:patched binding"/>
    <property type="evidence" value="ECO:0007669"/>
    <property type="project" value="TreeGrafter"/>
</dbReference>
<dbReference type="InterPro" id="IPR028784">
    <property type="entry name" value="BBS1"/>
</dbReference>
<dbReference type="GO" id="GO:0005930">
    <property type="term" value="C:axoneme"/>
    <property type="evidence" value="ECO:0007669"/>
    <property type="project" value="TreeGrafter"/>
</dbReference>
<gene>
    <name evidence="2" type="ORF">ASIM_LOCUS197</name>
</gene>
<accession>A0A0M3IYG4</accession>
<reference evidence="2 3" key="2">
    <citation type="submission" date="2018-11" db="EMBL/GenBank/DDBJ databases">
        <authorList>
            <consortium name="Pathogen Informatics"/>
        </authorList>
    </citation>
    <scope>NUCLEOTIDE SEQUENCE [LARGE SCALE GENOMIC DNA]</scope>
</reference>
<feature type="domain" description="Bardet-Biedl syndrome 1 N-terminal" evidence="1">
    <location>
        <begin position="5"/>
        <end position="259"/>
    </location>
</feature>
<dbReference type="GO" id="GO:0005119">
    <property type="term" value="F:smoothened binding"/>
    <property type="evidence" value="ECO:0007669"/>
    <property type="project" value="TreeGrafter"/>
</dbReference>
<dbReference type="GO" id="GO:1905515">
    <property type="term" value="P:non-motile cilium assembly"/>
    <property type="evidence" value="ECO:0007669"/>
    <property type="project" value="InterPro"/>
</dbReference>
<evidence type="ECO:0000313" key="2">
    <source>
        <dbReference type="EMBL" id="VDK17466.1"/>
    </source>
</evidence>
<dbReference type="EMBL" id="UYRR01000077">
    <property type="protein sequence ID" value="VDK17466.1"/>
    <property type="molecule type" value="Genomic_DNA"/>
</dbReference>
<dbReference type="PANTHER" id="PTHR20870">
    <property type="entry name" value="BARDET-BIEDL SYNDROME 1 PROTEIN"/>
    <property type="match status" value="1"/>
</dbReference>
<evidence type="ECO:0000259" key="1">
    <source>
        <dbReference type="Pfam" id="PF14779"/>
    </source>
</evidence>
<keyword evidence="3" id="KW-1185">Reference proteome</keyword>
<reference evidence="4" key="1">
    <citation type="submission" date="2017-02" db="UniProtKB">
        <authorList>
            <consortium name="WormBaseParasite"/>
        </authorList>
    </citation>
    <scope>IDENTIFICATION</scope>
</reference>
<dbReference type="Proteomes" id="UP000267096">
    <property type="component" value="Unassembled WGS sequence"/>
</dbReference>
<dbReference type="Pfam" id="PF14779">
    <property type="entry name" value="BBS1"/>
    <property type="match status" value="1"/>
</dbReference>
<proteinExistence type="predicted"/>
<evidence type="ECO:0000313" key="3">
    <source>
        <dbReference type="Proteomes" id="UP000267096"/>
    </source>
</evidence>